<keyword evidence="2" id="KW-1185">Reference proteome</keyword>
<comment type="caution">
    <text evidence="1">The sequence shown here is derived from an EMBL/GenBank/DDBJ whole genome shotgun (WGS) entry which is preliminary data.</text>
</comment>
<organism evidence="1 2">
    <name type="scientific">Taklimakanibacter albus</name>
    <dbReference type="NCBI Taxonomy" id="2800327"/>
    <lineage>
        <taxon>Bacteria</taxon>
        <taxon>Pseudomonadati</taxon>
        <taxon>Pseudomonadota</taxon>
        <taxon>Alphaproteobacteria</taxon>
        <taxon>Hyphomicrobiales</taxon>
        <taxon>Aestuariivirgaceae</taxon>
        <taxon>Taklimakanibacter</taxon>
    </lineage>
</organism>
<proteinExistence type="predicted"/>
<gene>
    <name evidence="1" type="ORF">JHL16_30265</name>
</gene>
<dbReference type="Proteomes" id="UP000616151">
    <property type="component" value="Unassembled WGS sequence"/>
</dbReference>
<sequence length="132" mass="14952">MPHIWIETSANIAAQPEVRALKDCVYQAALATGLFPLGGIRLRFQVIDDYIIGDGHPDNSFVHVVLRIGVGRDAETKRKSAEAVFQKLCGLLAPLQQRRPLAVAFELQEMHPELNFKFNNLHEHIKRRQESN</sequence>
<dbReference type="EMBL" id="JAENHL010000008">
    <property type="protein sequence ID" value="MBK1870689.1"/>
    <property type="molecule type" value="Genomic_DNA"/>
</dbReference>
<accession>A0ACC5RDA3</accession>
<reference evidence="1" key="1">
    <citation type="submission" date="2021-01" db="EMBL/GenBank/DDBJ databases">
        <authorList>
            <person name="Sun Q."/>
        </authorList>
    </citation>
    <scope>NUCLEOTIDE SEQUENCE</scope>
    <source>
        <strain evidence="1">YIM B02566</strain>
    </source>
</reference>
<name>A0ACC5RDA3_9HYPH</name>
<evidence type="ECO:0000313" key="2">
    <source>
        <dbReference type="Proteomes" id="UP000616151"/>
    </source>
</evidence>
<evidence type="ECO:0000313" key="1">
    <source>
        <dbReference type="EMBL" id="MBK1870689.1"/>
    </source>
</evidence>
<protein>
    <submittedName>
        <fullName evidence="1">5-carboxymethyl-2-hydroxymuconate Delta-isomerase</fullName>
    </submittedName>
</protein>